<dbReference type="Proteomes" id="UP000287651">
    <property type="component" value="Unassembled WGS sequence"/>
</dbReference>
<dbReference type="EMBL" id="AMZH03012759">
    <property type="protein sequence ID" value="RRT50454.1"/>
    <property type="molecule type" value="Genomic_DNA"/>
</dbReference>
<reference evidence="2 3" key="1">
    <citation type="journal article" date="2014" name="Agronomy (Basel)">
        <title>A Draft Genome Sequence for Ensete ventricosum, the Drought-Tolerant Tree Against Hunger.</title>
        <authorList>
            <person name="Harrison J."/>
            <person name="Moore K.A."/>
            <person name="Paszkiewicz K."/>
            <person name="Jones T."/>
            <person name="Grant M."/>
            <person name="Ambacheew D."/>
            <person name="Muzemil S."/>
            <person name="Studholme D.J."/>
        </authorList>
    </citation>
    <scope>NUCLEOTIDE SEQUENCE [LARGE SCALE GENOMIC DNA]</scope>
</reference>
<evidence type="ECO:0000313" key="3">
    <source>
        <dbReference type="Proteomes" id="UP000287651"/>
    </source>
</evidence>
<comment type="caution">
    <text evidence="2">The sequence shown here is derived from an EMBL/GenBank/DDBJ whole genome shotgun (WGS) entry which is preliminary data.</text>
</comment>
<evidence type="ECO:0000313" key="2">
    <source>
        <dbReference type="EMBL" id="RRT50454.1"/>
    </source>
</evidence>
<feature type="region of interest" description="Disordered" evidence="1">
    <location>
        <begin position="1"/>
        <end position="22"/>
    </location>
</feature>
<dbReference type="AlphaFoldDB" id="A0A426YFD5"/>
<evidence type="ECO:0000256" key="1">
    <source>
        <dbReference type="SAM" id="MobiDB-lite"/>
    </source>
</evidence>
<protein>
    <submittedName>
        <fullName evidence="2">Uncharacterized protein</fullName>
    </submittedName>
</protein>
<accession>A0A426YFD5</accession>
<gene>
    <name evidence="2" type="ORF">B296_00016037</name>
</gene>
<proteinExistence type="predicted"/>
<sequence length="49" mass="5638">MSVSSIHPRLGEDSGGRQSITGSKHNTLYHFWQRSRISHKHQSTKGYEQ</sequence>
<organism evidence="2 3">
    <name type="scientific">Ensete ventricosum</name>
    <name type="common">Abyssinian banana</name>
    <name type="synonym">Musa ensete</name>
    <dbReference type="NCBI Taxonomy" id="4639"/>
    <lineage>
        <taxon>Eukaryota</taxon>
        <taxon>Viridiplantae</taxon>
        <taxon>Streptophyta</taxon>
        <taxon>Embryophyta</taxon>
        <taxon>Tracheophyta</taxon>
        <taxon>Spermatophyta</taxon>
        <taxon>Magnoliopsida</taxon>
        <taxon>Liliopsida</taxon>
        <taxon>Zingiberales</taxon>
        <taxon>Musaceae</taxon>
        <taxon>Ensete</taxon>
    </lineage>
</organism>
<name>A0A426YFD5_ENSVE</name>